<keyword evidence="3" id="KW-0813">Transport</keyword>
<dbReference type="GO" id="GO:0016887">
    <property type="term" value="F:ATP hydrolysis activity"/>
    <property type="evidence" value="ECO:0007669"/>
    <property type="project" value="EnsemblFungi"/>
</dbReference>
<keyword evidence="10 17" id="KW-1133">Transmembrane helix</keyword>
<keyword evidence="12 17" id="KW-0472">Membrane</keyword>
<dbReference type="InterPro" id="IPR003593">
    <property type="entry name" value="AAA+_ATPase"/>
</dbReference>
<name>G8C0A0_TETPH</name>
<evidence type="ECO:0000256" key="8">
    <source>
        <dbReference type="ARBA" id="ARBA00022946"/>
    </source>
</evidence>
<keyword evidence="4 17" id="KW-0812">Transmembrane</keyword>
<dbReference type="CDD" id="cd18582">
    <property type="entry name" value="ABC_6TM_ATM1_ABCB7"/>
    <property type="match status" value="1"/>
</dbReference>
<dbReference type="RefSeq" id="XP_003688012.1">
    <property type="nucleotide sequence ID" value="XM_003687964.1"/>
</dbReference>
<feature type="domain" description="ABC transmembrane type-1" evidence="19">
    <location>
        <begin position="129"/>
        <end position="418"/>
    </location>
</feature>
<comment type="function">
    <text evidence="16">Performs an essential function in the generation of cytoplasmic iron-sulfur proteins by mediating the ATP-dependent export of Fe/S cluster precursors synthesized by NFS1 and other mitochondrial proteins. Hydrolyzes ATP. Binds glutathione and may function by transporting a glutathione-conjugated iron-sulfur compound.</text>
</comment>
<dbReference type="Gene3D" id="1.20.1560.10">
    <property type="entry name" value="ABC transporter type 1, transmembrane domain"/>
    <property type="match status" value="1"/>
</dbReference>
<dbReference type="InterPro" id="IPR039421">
    <property type="entry name" value="Type_1_exporter"/>
</dbReference>
<dbReference type="Proteomes" id="UP000005666">
    <property type="component" value="Chromosome 12"/>
</dbReference>
<evidence type="ECO:0000259" key="19">
    <source>
        <dbReference type="PROSITE" id="PS50929"/>
    </source>
</evidence>
<keyword evidence="6" id="KW-0999">Mitochondrion inner membrane</keyword>
<dbReference type="STRING" id="1071381.G8C0A0"/>
<dbReference type="OMA" id="VFHIIPI"/>
<dbReference type="SUPFAM" id="SSF90123">
    <property type="entry name" value="ABC transporter transmembrane region"/>
    <property type="match status" value="1"/>
</dbReference>
<comment type="similarity">
    <text evidence="13">Belongs to the ABC transporter superfamily. ABCB family. Heavy Metal importer (TC 3.A.1.210) subfamily.</text>
</comment>
<dbReference type="Pfam" id="PF00664">
    <property type="entry name" value="ABC_membrane"/>
    <property type="match status" value="1"/>
</dbReference>
<evidence type="ECO:0000259" key="18">
    <source>
        <dbReference type="PROSITE" id="PS50893"/>
    </source>
</evidence>
<dbReference type="KEGG" id="tpf:TPHA_0L02270"/>
<dbReference type="PANTHER" id="PTHR24221">
    <property type="entry name" value="ATP-BINDING CASSETTE SUB-FAMILY B"/>
    <property type="match status" value="1"/>
</dbReference>
<dbReference type="GO" id="GO:1990542">
    <property type="term" value="P:mitochondrial transmembrane transport"/>
    <property type="evidence" value="ECO:0007669"/>
    <property type="project" value="EnsemblFungi"/>
</dbReference>
<evidence type="ECO:0000256" key="5">
    <source>
        <dbReference type="ARBA" id="ARBA00022741"/>
    </source>
</evidence>
<evidence type="ECO:0000256" key="3">
    <source>
        <dbReference type="ARBA" id="ARBA00022448"/>
    </source>
</evidence>
<evidence type="ECO:0000256" key="13">
    <source>
        <dbReference type="ARBA" id="ARBA00024363"/>
    </source>
</evidence>
<evidence type="ECO:0000256" key="12">
    <source>
        <dbReference type="ARBA" id="ARBA00023136"/>
    </source>
</evidence>
<keyword evidence="9" id="KW-1278">Translocase</keyword>
<dbReference type="EMBL" id="HE612867">
    <property type="protein sequence ID" value="CCE65578.1"/>
    <property type="molecule type" value="Genomic_DNA"/>
</dbReference>
<evidence type="ECO:0000256" key="9">
    <source>
        <dbReference type="ARBA" id="ARBA00022967"/>
    </source>
</evidence>
<keyword evidence="11" id="KW-0496">Mitochondrion</keyword>
<evidence type="ECO:0000313" key="21">
    <source>
        <dbReference type="Proteomes" id="UP000005666"/>
    </source>
</evidence>
<dbReference type="GeneID" id="11531597"/>
<gene>
    <name evidence="20" type="primary">TPHA0L02270</name>
    <name evidence="20" type="ordered locus">TPHA_0L02270</name>
</gene>
<feature type="transmembrane region" description="Helical" evidence="17">
    <location>
        <begin position="365"/>
        <end position="387"/>
    </location>
</feature>
<dbReference type="GO" id="GO:0016226">
    <property type="term" value="P:iron-sulfur cluster assembly"/>
    <property type="evidence" value="ECO:0007669"/>
    <property type="project" value="EnsemblFungi"/>
</dbReference>
<accession>G8C0A0</accession>
<proteinExistence type="inferred from homology"/>
<dbReference type="OrthoDB" id="6500128at2759"/>
<feature type="transmembrane region" description="Helical" evidence="17">
    <location>
        <begin position="242"/>
        <end position="269"/>
    </location>
</feature>
<feature type="domain" description="ABC transporter" evidence="18">
    <location>
        <begin position="454"/>
        <end position="690"/>
    </location>
</feature>
<evidence type="ECO:0000313" key="20">
    <source>
        <dbReference type="EMBL" id="CCE65578.1"/>
    </source>
</evidence>
<dbReference type="InterPro" id="IPR011527">
    <property type="entry name" value="ABC1_TM_dom"/>
</dbReference>
<keyword evidence="21" id="KW-1185">Reference proteome</keyword>
<evidence type="ECO:0000256" key="6">
    <source>
        <dbReference type="ARBA" id="ARBA00022792"/>
    </source>
</evidence>
<dbReference type="InterPro" id="IPR036640">
    <property type="entry name" value="ABC1_TM_sf"/>
</dbReference>
<feature type="transmembrane region" description="Helical" evidence="17">
    <location>
        <begin position="275"/>
        <end position="295"/>
    </location>
</feature>
<feature type="transmembrane region" description="Helical" evidence="17">
    <location>
        <begin position="128"/>
        <end position="149"/>
    </location>
</feature>
<dbReference type="PANTHER" id="PTHR24221:SF402">
    <property type="entry name" value="IRON-SULFUR CLUSTERS TRANSPORTER ABCB7, MITOCHONDRIAL"/>
    <property type="match status" value="1"/>
</dbReference>
<dbReference type="Pfam" id="PF00005">
    <property type="entry name" value="ABC_tran"/>
    <property type="match status" value="1"/>
</dbReference>
<dbReference type="GO" id="GO:0005743">
    <property type="term" value="C:mitochondrial inner membrane"/>
    <property type="evidence" value="ECO:0007669"/>
    <property type="project" value="UniProtKB-SubCell"/>
</dbReference>
<evidence type="ECO:0000256" key="1">
    <source>
        <dbReference type="ARBA" id="ARBA00004448"/>
    </source>
</evidence>
<evidence type="ECO:0000256" key="7">
    <source>
        <dbReference type="ARBA" id="ARBA00022840"/>
    </source>
</evidence>
<comment type="subcellular location">
    <subcellularLocation>
        <location evidence="1">Mitochondrion inner membrane</location>
        <topology evidence="1">Multi-pass membrane protein</topology>
    </subcellularLocation>
</comment>
<keyword evidence="7" id="KW-0067">ATP-binding</keyword>
<evidence type="ECO:0000256" key="16">
    <source>
        <dbReference type="ARBA" id="ARBA00045666"/>
    </source>
</evidence>
<evidence type="ECO:0000256" key="2">
    <source>
        <dbReference type="ARBA" id="ARBA00011738"/>
    </source>
</evidence>
<keyword evidence="8" id="KW-0809">Transit peptide</keyword>
<dbReference type="FunFam" id="3.40.50.300:FF:000287">
    <property type="entry name" value="Multidrug ABC transporter ATP-binding protein"/>
    <property type="match status" value="1"/>
</dbReference>
<evidence type="ECO:0000256" key="4">
    <source>
        <dbReference type="ARBA" id="ARBA00022692"/>
    </source>
</evidence>
<sequence>MLCNSIRGGRLVLRHNIYKFNPSRCLNRPTLIVQWPCQGSLFFTGSRILQNINKEVDSSKTANEKITSIPSSLIDGDAGKVKLSTTAVPPAADKPENNKTPTISELKIMKELFKYLWPKGEKNVKLRVIIAVSLLIGAKLLNVQVPFFFKDTVDSMNVDWSDSTVALPAAIALTIISYGAARFGAVLFGELRNAIFAKVAQNTIKTISLQTFDHLMKLDLGWHLSRQTGGLTRAMDRGTKGISYVLTAMIFHIIPITFEISVVCGILTYQFGASFAGITFTTMLLYGIFTLRTTAWRTKFRRQANKADNKGASIALDSLINFEAVKYFNNEQYLASKYNTSLKSYTEAQVKVAQSLAFLNSGQNLIFTSALTAMMYMGCTGILGGNLSVGDLVLINQLVFQLSVPLNFLGSVYRDLKQSLIDMESLFKLRKNEVKILNNKNPAILSLKDGPFNIEFKNVTFGYDPNRKILRNASFIIPAGVKTAVVGPSGSGKSTILKLVFRFYDPEEGRVLVNGIDVRDYDLDSLRRAIGVVPQDTPLFNDTIWENVKFGDVTATDEQILNAVEKAQLGTLIEKLPKKYETIVGERGLMISGGEKQRLAIARVLLKNAPIMFFDEATSALDTHTEQELLKTIKNNFDKGSRTSVYIAHRLRTVADSDKIIVLKEGSIFEEGTHLGLLSKPNSLYKDLWNIQENLDMINDSLKVKPVGKLR</sequence>
<dbReference type="Gene3D" id="3.40.50.300">
    <property type="entry name" value="P-loop containing nucleotide triphosphate hydrolases"/>
    <property type="match status" value="1"/>
</dbReference>
<dbReference type="eggNOG" id="KOG0057">
    <property type="taxonomic scope" value="Eukaryota"/>
</dbReference>
<comment type="subunit">
    <text evidence="2">Homodimer.</text>
</comment>
<dbReference type="GO" id="GO:0006879">
    <property type="term" value="P:intracellular iron ion homeostasis"/>
    <property type="evidence" value="ECO:0007669"/>
    <property type="project" value="TreeGrafter"/>
</dbReference>
<dbReference type="InterPro" id="IPR027417">
    <property type="entry name" value="P-loop_NTPase"/>
</dbReference>
<evidence type="ECO:0000256" key="15">
    <source>
        <dbReference type="ARBA" id="ARBA00040792"/>
    </source>
</evidence>
<dbReference type="AlphaFoldDB" id="G8C0A0"/>
<organism evidence="20 21">
    <name type="scientific">Tetrapisispora phaffii (strain ATCC 24235 / CBS 4417 / NBRC 1672 / NRRL Y-8282 / UCD 70-5)</name>
    <name type="common">Yeast</name>
    <name type="synonym">Fabospora phaffii</name>
    <dbReference type="NCBI Taxonomy" id="1071381"/>
    <lineage>
        <taxon>Eukaryota</taxon>
        <taxon>Fungi</taxon>
        <taxon>Dikarya</taxon>
        <taxon>Ascomycota</taxon>
        <taxon>Saccharomycotina</taxon>
        <taxon>Saccharomycetes</taxon>
        <taxon>Saccharomycetales</taxon>
        <taxon>Saccharomycetaceae</taxon>
        <taxon>Tetrapisispora</taxon>
    </lineage>
</organism>
<feature type="transmembrane region" description="Helical" evidence="17">
    <location>
        <begin position="169"/>
        <end position="188"/>
    </location>
</feature>
<dbReference type="PROSITE" id="PS00211">
    <property type="entry name" value="ABC_TRANSPORTER_1"/>
    <property type="match status" value="1"/>
</dbReference>
<dbReference type="PROSITE" id="PS50893">
    <property type="entry name" value="ABC_TRANSPORTER_2"/>
    <property type="match status" value="1"/>
</dbReference>
<protein>
    <recommendedName>
        <fullName evidence="14">Iron-sulfur clusters transporter ATM1, mitochondrial</fullName>
    </recommendedName>
    <alternativeName>
        <fullName evidence="15">Iron-sulfur clusters transporter atm1, mitochondrial</fullName>
    </alternativeName>
</protein>
<dbReference type="GO" id="GO:0140466">
    <property type="term" value="P:iron-sulfur cluster export from the mitochondrion"/>
    <property type="evidence" value="ECO:0007669"/>
    <property type="project" value="EnsemblFungi"/>
</dbReference>
<dbReference type="SMART" id="SM00382">
    <property type="entry name" value="AAA"/>
    <property type="match status" value="1"/>
</dbReference>
<reference evidence="20 21" key="1">
    <citation type="journal article" date="2011" name="Proc. Natl. Acad. Sci. U.S.A.">
        <title>Evolutionary erosion of yeast sex chromosomes by mating-type switching accidents.</title>
        <authorList>
            <person name="Gordon J.L."/>
            <person name="Armisen D."/>
            <person name="Proux-Wera E."/>
            <person name="Oheigeartaigh S.S."/>
            <person name="Byrne K.P."/>
            <person name="Wolfe K.H."/>
        </authorList>
    </citation>
    <scope>NUCLEOTIDE SEQUENCE [LARGE SCALE GENOMIC DNA]</scope>
    <source>
        <strain evidence="21">ATCC 24235 / CBS 4417 / NBRC 1672 / NRRL Y-8282 / UCD 70-5</strain>
    </source>
</reference>
<dbReference type="SUPFAM" id="SSF52540">
    <property type="entry name" value="P-loop containing nucleoside triphosphate hydrolases"/>
    <property type="match status" value="1"/>
</dbReference>
<dbReference type="GO" id="GO:0140359">
    <property type="term" value="F:ABC-type transporter activity"/>
    <property type="evidence" value="ECO:0007669"/>
    <property type="project" value="InterPro"/>
</dbReference>
<evidence type="ECO:0000256" key="11">
    <source>
        <dbReference type="ARBA" id="ARBA00023128"/>
    </source>
</evidence>
<keyword evidence="5" id="KW-0547">Nucleotide-binding</keyword>
<dbReference type="PROSITE" id="PS50929">
    <property type="entry name" value="ABC_TM1F"/>
    <property type="match status" value="1"/>
</dbReference>
<evidence type="ECO:0000256" key="10">
    <source>
        <dbReference type="ARBA" id="ARBA00022989"/>
    </source>
</evidence>
<evidence type="ECO:0000256" key="14">
    <source>
        <dbReference type="ARBA" id="ARBA00039906"/>
    </source>
</evidence>
<dbReference type="InterPro" id="IPR003439">
    <property type="entry name" value="ABC_transporter-like_ATP-bd"/>
</dbReference>
<dbReference type="GO" id="GO:0005524">
    <property type="term" value="F:ATP binding"/>
    <property type="evidence" value="ECO:0007669"/>
    <property type="project" value="UniProtKB-KW"/>
</dbReference>
<dbReference type="InterPro" id="IPR017871">
    <property type="entry name" value="ABC_transporter-like_CS"/>
</dbReference>
<dbReference type="HOGENOM" id="CLU_000604_84_1_1"/>
<dbReference type="FunFam" id="1.20.1560.10:FF:000004">
    <property type="entry name" value="ATP-binding cassette sub-family B member 7"/>
    <property type="match status" value="1"/>
</dbReference>
<evidence type="ECO:0000256" key="17">
    <source>
        <dbReference type="SAM" id="Phobius"/>
    </source>
</evidence>